<dbReference type="HOGENOM" id="CLU_045518_1_0_11"/>
<dbReference type="SUPFAM" id="SSF51735">
    <property type="entry name" value="NAD(P)-binding Rossmann-fold domains"/>
    <property type="match status" value="1"/>
</dbReference>
<organism evidence="4 5">
    <name type="scientific">Phycicoccus elongatus Lp2</name>
    <dbReference type="NCBI Taxonomy" id="1193181"/>
    <lineage>
        <taxon>Bacteria</taxon>
        <taxon>Bacillati</taxon>
        <taxon>Actinomycetota</taxon>
        <taxon>Actinomycetes</taxon>
        <taxon>Micrococcales</taxon>
        <taxon>Intrasporangiaceae</taxon>
        <taxon>Phycicoccus</taxon>
    </lineage>
</organism>
<evidence type="ECO:0000259" key="3">
    <source>
        <dbReference type="Pfam" id="PF04321"/>
    </source>
</evidence>
<comment type="caution">
    <text evidence="4">The sequence shown here is derived from an EMBL/GenBank/DDBJ whole genome shotgun (WGS) entry which is preliminary data.</text>
</comment>
<dbReference type="STRING" id="1193181.BN10_1730037"/>
<dbReference type="EC" id="1.1.1.133" evidence="2"/>
<dbReference type="InterPro" id="IPR005913">
    <property type="entry name" value="dTDP_dehydrorham_reduct"/>
</dbReference>
<dbReference type="InterPro" id="IPR029903">
    <property type="entry name" value="RmlD-like-bd"/>
</dbReference>
<dbReference type="PANTHER" id="PTHR10491:SF4">
    <property type="entry name" value="METHIONINE ADENOSYLTRANSFERASE 2 SUBUNIT BETA"/>
    <property type="match status" value="1"/>
</dbReference>
<sequence>MRWFVAGANGMLGQDLCEVLEAAGHDVTRRDLPELDILDAAQCLEQVAGHDVVANCAAHTAVDKAEEEEGLAFAINAVGAANLARAAAATGASMVQISTDYVFAGDADSPYAADAPPAPVSAYGRTKVAGEWAVRAECPQSWIVRTAWLYGAAGPTGFPKAMKRLAAARDSLTVVSDQVGQPTWTRDLAEAVVRLVDQGAPFGVWHGTGSGQCSWFDFARATFEELGLDPERVQPITSAEYAAMYPAAAARPAYSVLSHDKWAAAGIAPLPDWRDGLRRAAPTVLAD</sequence>
<dbReference type="AlphaFoldDB" id="N0E194"/>
<dbReference type="Gene3D" id="3.40.50.720">
    <property type="entry name" value="NAD(P)-binding Rossmann-like Domain"/>
    <property type="match status" value="1"/>
</dbReference>
<dbReference type="GO" id="GO:0008831">
    <property type="term" value="F:dTDP-4-dehydrorhamnose reductase activity"/>
    <property type="evidence" value="ECO:0007669"/>
    <property type="project" value="UniProtKB-EC"/>
</dbReference>
<keyword evidence="2 4" id="KW-0560">Oxidoreductase</keyword>
<keyword evidence="2" id="KW-0521">NADP</keyword>
<dbReference type="Pfam" id="PF04321">
    <property type="entry name" value="RmlD_sub_bind"/>
    <property type="match status" value="1"/>
</dbReference>
<evidence type="ECO:0000313" key="5">
    <source>
        <dbReference type="Proteomes" id="UP000013167"/>
    </source>
</evidence>
<comment type="function">
    <text evidence="2">Catalyzes the reduction of dTDP-6-deoxy-L-lyxo-4-hexulose to yield dTDP-L-rhamnose.</text>
</comment>
<protein>
    <recommendedName>
        <fullName evidence="2">dTDP-4-dehydrorhamnose reductase</fullName>
        <ecNumber evidence="2">1.1.1.133</ecNumber>
    </recommendedName>
</protein>
<dbReference type="PANTHER" id="PTHR10491">
    <property type="entry name" value="DTDP-4-DEHYDRORHAMNOSE REDUCTASE"/>
    <property type="match status" value="1"/>
</dbReference>
<dbReference type="UniPathway" id="UPA00124"/>
<dbReference type="Gene3D" id="3.90.25.10">
    <property type="entry name" value="UDP-galactose 4-epimerase, domain 1"/>
    <property type="match status" value="1"/>
</dbReference>
<dbReference type="OrthoDB" id="9803892at2"/>
<reference evidence="4 5" key="1">
    <citation type="journal article" date="2013" name="ISME J.">
        <title>A metabolic model for members of the genus Tetrasphaera involved in enhanced biological phosphorus removal.</title>
        <authorList>
            <person name="Kristiansen R."/>
            <person name="Nguyen H.T.T."/>
            <person name="Saunders A.M."/>
            <person name="Nielsen J.L."/>
            <person name="Wimmer R."/>
            <person name="Le V.Q."/>
            <person name="McIlroy S.J."/>
            <person name="Petrovski S."/>
            <person name="Seviour R.J."/>
            <person name="Calteau A."/>
            <person name="Nielsen K.L."/>
            <person name="Nielsen P.H."/>
        </authorList>
    </citation>
    <scope>NUCLEOTIDE SEQUENCE [LARGE SCALE GENOMIC DNA]</scope>
    <source>
        <strain evidence="4 5">Lp2</strain>
    </source>
</reference>
<dbReference type="InterPro" id="IPR036291">
    <property type="entry name" value="NAD(P)-bd_dom_sf"/>
</dbReference>
<dbReference type="RefSeq" id="WP_010852154.1">
    <property type="nucleotide sequence ID" value="NZ_HF570956.1"/>
</dbReference>
<dbReference type="CDD" id="cd05254">
    <property type="entry name" value="dTDP_HR_like_SDR_e"/>
    <property type="match status" value="1"/>
</dbReference>
<dbReference type="Proteomes" id="UP000013167">
    <property type="component" value="Unassembled WGS sequence"/>
</dbReference>
<comment type="pathway">
    <text evidence="2">Carbohydrate biosynthesis; dTDP-L-rhamnose biosynthesis.</text>
</comment>
<comment type="similarity">
    <text evidence="1 2">Belongs to the dTDP-4-dehydrorhamnose reductase family.</text>
</comment>
<evidence type="ECO:0000256" key="1">
    <source>
        <dbReference type="ARBA" id="ARBA00010944"/>
    </source>
</evidence>
<gene>
    <name evidence="4" type="primary">spsK</name>
    <name evidence="4" type="ORF">BN10_1730037</name>
</gene>
<feature type="domain" description="RmlD-like substrate binding" evidence="3">
    <location>
        <begin position="1"/>
        <end position="280"/>
    </location>
</feature>
<evidence type="ECO:0000256" key="2">
    <source>
        <dbReference type="RuleBase" id="RU364082"/>
    </source>
</evidence>
<dbReference type="GO" id="GO:0005829">
    <property type="term" value="C:cytosol"/>
    <property type="evidence" value="ECO:0007669"/>
    <property type="project" value="TreeGrafter"/>
</dbReference>
<dbReference type="GO" id="GO:0019305">
    <property type="term" value="P:dTDP-rhamnose biosynthetic process"/>
    <property type="evidence" value="ECO:0007669"/>
    <property type="project" value="UniProtKB-UniPathway"/>
</dbReference>
<name>N0E194_9MICO</name>
<evidence type="ECO:0000313" key="4">
    <source>
        <dbReference type="EMBL" id="CCH69520.1"/>
    </source>
</evidence>
<dbReference type="eggNOG" id="COG1091">
    <property type="taxonomic scope" value="Bacteria"/>
</dbReference>
<dbReference type="EMBL" id="CAIZ01000083">
    <property type="protein sequence ID" value="CCH69520.1"/>
    <property type="molecule type" value="Genomic_DNA"/>
</dbReference>
<accession>N0E194</accession>
<keyword evidence="5" id="KW-1185">Reference proteome</keyword>
<dbReference type="NCBIfam" id="TIGR01214">
    <property type="entry name" value="rmlD"/>
    <property type="match status" value="1"/>
</dbReference>
<proteinExistence type="inferred from homology"/>